<evidence type="ECO:0000259" key="16">
    <source>
        <dbReference type="PROSITE" id="PS51747"/>
    </source>
</evidence>
<dbReference type="GO" id="GO:0008270">
    <property type="term" value="F:zinc ion binding"/>
    <property type="evidence" value="ECO:0007669"/>
    <property type="project" value="UniProtKB-UniRule"/>
</dbReference>
<dbReference type="InterPro" id="IPR002125">
    <property type="entry name" value="CMP_dCMP_dom"/>
</dbReference>
<dbReference type="AlphaFoldDB" id="A0A1L3JB34"/>
<evidence type="ECO:0000256" key="3">
    <source>
        <dbReference type="ARBA" id="ARBA00006576"/>
    </source>
</evidence>
<keyword evidence="7 15" id="KW-0378">Hydrolase</keyword>
<reference evidence="17 18" key="1">
    <citation type="submission" date="2016-11" db="EMBL/GenBank/DDBJ databases">
        <title>Sphingorhabdus sp. LPB0140, isolated from marine environment.</title>
        <authorList>
            <person name="Kim E."/>
            <person name="Yi H."/>
        </authorList>
    </citation>
    <scope>NUCLEOTIDE SEQUENCE [LARGE SCALE GENOMIC DNA]</scope>
    <source>
        <strain evidence="17 18">LPB0140</strain>
    </source>
</reference>
<name>A0A1L3JB34_9SPHN</name>
<organism evidence="17 18">
    <name type="scientific">Sphingorhabdus lutea</name>
    <dbReference type="NCBI Taxonomy" id="1913578"/>
    <lineage>
        <taxon>Bacteria</taxon>
        <taxon>Pseudomonadati</taxon>
        <taxon>Pseudomonadota</taxon>
        <taxon>Alphaproteobacteria</taxon>
        <taxon>Sphingomonadales</taxon>
        <taxon>Sphingomonadaceae</taxon>
        <taxon>Sphingorhabdus</taxon>
    </lineage>
</organism>
<comment type="cofactor">
    <cofactor evidence="1 14 15">
        <name>Zn(2+)</name>
        <dbReference type="ChEBI" id="CHEBI:29105"/>
    </cofactor>
</comment>
<keyword evidence="8 14" id="KW-0862">Zinc</keyword>
<dbReference type="NCBIfam" id="TIGR01354">
    <property type="entry name" value="cyt_deam_tetra"/>
    <property type="match status" value="1"/>
</dbReference>
<evidence type="ECO:0000256" key="2">
    <source>
        <dbReference type="ARBA" id="ARBA00003949"/>
    </source>
</evidence>
<comment type="catalytic activity">
    <reaction evidence="10 15">
        <text>2'-deoxycytidine + H2O + H(+) = 2'-deoxyuridine + NH4(+)</text>
        <dbReference type="Rhea" id="RHEA:13433"/>
        <dbReference type="ChEBI" id="CHEBI:15377"/>
        <dbReference type="ChEBI" id="CHEBI:15378"/>
        <dbReference type="ChEBI" id="CHEBI:15698"/>
        <dbReference type="ChEBI" id="CHEBI:16450"/>
        <dbReference type="ChEBI" id="CHEBI:28938"/>
        <dbReference type="EC" id="3.5.4.5"/>
    </reaction>
</comment>
<dbReference type="RefSeq" id="WP_072559005.1">
    <property type="nucleotide sequence ID" value="NZ_CP018154.1"/>
</dbReference>
<keyword evidence="18" id="KW-1185">Reference proteome</keyword>
<feature type="binding site" evidence="13">
    <location>
        <begin position="45"/>
        <end position="51"/>
    </location>
    <ligand>
        <name>substrate</name>
    </ligand>
</feature>
<dbReference type="PANTHER" id="PTHR11644">
    <property type="entry name" value="CYTIDINE DEAMINASE"/>
    <property type="match status" value="1"/>
</dbReference>
<dbReference type="Gene3D" id="3.40.140.10">
    <property type="entry name" value="Cytidine Deaminase, domain 2"/>
    <property type="match status" value="1"/>
</dbReference>
<evidence type="ECO:0000256" key="11">
    <source>
        <dbReference type="ARBA" id="ARBA00049558"/>
    </source>
</evidence>
<dbReference type="GO" id="GO:0055086">
    <property type="term" value="P:nucleobase-containing small molecule metabolic process"/>
    <property type="evidence" value="ECO:0007669"/>
    <property type="project" value="UniProtKB-ARBA"/>
</dbReference>
<comment type="function">
    <text evidence="2 15">This enzyme scavenges exogenous and endogenous cytidine and 2'-deoxycytidine for UMP synthesis.</text>
</comment>
<dbReference type="InterPro" id="IPR016193">
    <property type="entry name" value="Cytidine_deaminase-like"/>
</dbReference>
<dbReference type="OrthoDB" id="9795347at2"/>
<dbReference type="EMBL" id="CP018154">
    <property type="protein sequence ID" value="APG62354.1"/>
    <property type="molecule type" value="Genomic_DNA"/>
</dbReference>
<evidence type="ECO:0000313" key="17">
    <source>
        <dbReference type="EMBL" id="APG62354.1"/>
    </source>
</evidence>
<evidence type="ECO:0000256" key="14">
    <source>
        <dbReference type="PIRSR" id="PIRSR606262-3"/>
    </source>
</evidence>
<dbReference type="InterPro" id="IPR006262">
    <property type="entry name" value="Cyt_deam_tetra"/>
</dbReference>
<dbReference type="STRING" id="1913578.LPB140_05590"/>
<sequence>MNDEQQNQLIIAAKNAAKNAYAPYSNFHVGASILLKNGDIITGANVENASYGLTLCAETVALSVAANNGQLSNVSAIAVIGGLINADGEMMLSDDAVTPCGRCRQMIKEAADLSNYDIDVICIGAQNNEYFTLSQLLPRAFGPNNLK</sequence>
<evidence type="ECO:0000256" key="15">
    <source>
        <dbReference type="RuleBase" id="RU364006"/>
    </source>
</evidence>
<feature type="binding site" evidence="14">
    <location>
        <position position="103"/>
    </location>
    <ligand>
        <name>Zn(2+)</name>
        <dbReference type="ChEBI" id="CHEBI:29105"/>
        <note>catalytic</note>
    </ligand>
</feature>
<evidence type="ECO:0000256" key="12">
    <source>
        <dbReference type="PIRSR" id="PIRSR606262-1"/>
    </source>
</evidence>
<protein>
    <recommendedName>
        <fullName evidence="5 15">Cytidine deaminase</fullName>
        <ecNumber evidence="4 15">3.5.4.5</ecNumber>
    </recommendedName>
    <alternativeName>
        <fullName evidence="9 15">Cytidine aminohydrolase</fullName>
    </alternativeName>
</protein>
<dbReference type="InterPro" id="IPR050202">
    <property type="entry name" value="Cyt/Deoxycyt_deaminase"/>
</dbReference>
<dbReference type="Proteomes" id="UP000242561">
    <property type="component" value="Chromosome"/>
</dbReference>
<feature type="domain" description="CMP/dCMP-type deaminase" evidence="16">
    <location>
        <begin position="4"/>
        <end position="144"/>
    </location>
</feature>
<keyword evidence="6 14" id="KW-0479">Metal-binding</keyword>
<evidence type="ECO:0000256" key="9">
    <source>
        <dbReference type="ARBA" id="ARBA00032005"/>
    </source>
</evidence>
<dbReference type="PROSITE" id="PS51747">
    <property type="entry name" value="CYT_DCMP_DEAMINASES_2"/>
    <property type="match status" value="1"/>
</dbReference>
<dbReference type="NCBIfam" id="NF004064">
    <property type="entry name" value="PRK05578.1"/>
    <property type="match status" value="1"/>
</dbReference>
<proteinExistence type="inferred from homology"/>
<evidence type="ECO:0000256" key="6">
    <source>
        <dbReference type="ARBA" id="ARBA00022723"/>
    </source>
</evidence>
<evidence type="ECO:0000256" key="7">
    <source>
        <dbReference type="ARBA" id="ARBA00022801"/>
    </source>
</evidence>
<feature type="binding site" evidence="14">
    <location>
        <position position="100"/>
    </location>
    <ligand>
        <name>Zn(2+)</name>
        <dbReference type="ChEBI" id="CHEBI:29105"/>
        <note>catalytic</note>
    </ligand>
</feature>
<evidence type="ECO:0000256" key="8">
    <source>
        <dbReference type="ARBA" id="ARBA00022833"/>
    </source>
</evidence>
<feature type="binding site" evidence="14">
    <location>
        <position position="56"/>
    </location>
    <ligand>
        <name>Zn(2+)</name>
        <dbReference type="ChEBI" id="CHEBI:29105"/>
        <note>catalytic</note>
    </ligand>
</feature>
<comment type="catalytic activity">
    <reaction evidence="11 15">
        <text>cytidine + H2O + H(+) = uridine + NH4(+)</text>
        <dbReference type="Rhea" id="RHEA:16069"/>
        <dbReference type="ChEBI" id="CHEBI:15377"/>
        <dbReference type="ChEBI" id="CHEBI:15378"/>
        <dbReference type="ChEBI" id="CHEBI:16704"/>
        <dbReference type="ChEBI" id="CHEBI:17562"/>
        <dbReference type="ChEBI" id="CHEBI:28938"/>
        <dbReference type="EC" id="3.5.4.5"/>
    </reaction>
</comment>
<dbReference type="CDD" id="cd01283">
    <property type="entry name" value="cytidine_deaminase"/>
    <property type="match status" value="1"/>
</dbReference>
<dbReference type="Pfam" id="PF00383">
    <property type="entry name" value="dCMP_cyt_deam_1"/>
    <property type="match status" value="1"/>
</dbReference>
<comment type="similarity">
    <text evidence="3 15">Belongs to the cytidine and deoxycytidylate deaminase family.</text>
</comment>
<evidence type="ECO:0000313" key="18">
    <source>
        <dbReference type="Proteomes" id="UP000242561"/>
    </source>
</evidence>
<dbReference type="SUPFAM" id="SSF53927">
    <property type="entry name" value="Cytidine deaminase-like"/>
    <property type="match status" value="1"/>
</dbReference>
<dbReference type="PANTHER" id="PTHR11644:SF2">
    <property type="entry name" value="CYTIDINE DEAMINASE"/>
    <property type="match status" value="1"/>
</dbReference>
<dbReference type="GO" id="GO:0005829">
    <property type="term" value="C:cytosol"/>
    <property type="evidence" value="ECO:0007669"/>
    <property type="project" value="TreeGrafter"/>
</dbReference>
<evidence type="ECO:0000256" key="1">
    <source>
        <dbReference type="ARBA" id="ARBA00001947"/>
    </source>
</evidence>
<dbReference type="KEGG" id="sphl:LPB140_05590"/>
<evidence type="ECO:0000256" key="13">
    <source>
        <dbReference type="PIRSR" id="PIRSR606262-2"/>
    </source>
</evidence>
<evidence type="ECO:0000256" key="10">
    <source>
        <dbReference type="ARBA" id="ARBA00049252"/>
    </source>
</evidence>
<dbReference type="GO" id="GO:0004126">
    <property type="term" value="F:cytidine deaminase activity"/>
    <property type="evidence" value="ECO:0007669"/>
    <property type="project" value="UniProtKB-UniRule"/>
</dbReference>
<evidence type="ECO:0000256" key="4">
    <source>
        <dbReference type="ARBA" id="ARBA00012783"/>
    </source>
</evidence>
<accession>A0A1L3JB34</accession>
<dbReference type="GO" id="GO:0072527">
    <property type="term" value="P:pyrimidine-containing compound metabolic process"/>
    <property type="evidence" value="ECO:0007669"/>
    <property type="project" value="UniProtKB-ARBA"/>
</dbReference>
<gene>
    <name evidence="17" type="ORF">LPB140_05590</name>
</gene>
<evidence type="ECO:0000256" key="5">
    <source>
        <dbReference type="ARBA" id="ARBA00018266"/>
    </source>
</evidence>
<feature type="active site" description="Proton donor" evidence="12">
    <location>
        <position position="58"/>
    </location>
</feature>
<dbReference type="EC" id="3.5.4.5" evidence="4 15"/>